<sequence>MNAQEKAELRRQKILARAKNNPILENTEDVEPQLEIPSQNNSNLKGENFGNQSTKNELNSEIHALLQGQEDNQKQNENQKIQGQQIQTEMSGLKEDAFTRYKKLRNAEKQQNYHLKHFQFLLHMKWYFQPIEV</sequence>
<accession>A0A0V0QG26</accession>
<dbReference type="AlphaFoldDB" id="A0A0V0QG26"/>
<feature type="region of interest" description="Disordered" evidence="1">
    <location>
        <begin position="23"/>
        <end position="88"/>
    </location>
</feature>
<gene>
    <name evidence="2" type="ORF">PPERSA_12376</name>
</gene>
<dbReference type="InParanoid" id="A0A0V0QG26"/>
<dbReference type="EMBL" id="LDAU01000177">
    <property type="protein sequence ID" value="KRX01096.1"/>
    <property type="molecule type" value="Genomic_DNA"/>
</dbReference>
<reference evidence="2 3" key="1">
    <citation type="journal article" date="2015" name="Sci. Rep.">
        <title>Genome of the facultative scuticociliatosis pathogen Pseudocohnilembus persalinus provides insight into its virulence through horizontal gene transfer.</title>
        <authorList>
            <person name="Xiong J."/>
            <person name="Wang G."/>
            <person name="Cheng J."/>
            <person name="Tian M."/>
            <person name="Pan X."/>
            <person name="Warren A."/>
            <person name="Jiang C."/>
            <person name="Yuan D."/>
            <person name="Miao W."/>
        </authorList>
    </citation>
    <scope>NUCLEOTIDE SEQUENCE [LARGE SCALE GENOMIC DNA]</scope>
    <source>
        <strain evidence="2">36N120E</strain>
    </source>
</reference>
<feature type="compositionally biased region" description="Polar residues" evidence="1">
    <location>
        <begin position="36"/>
        <end position="59"/>
    </location>
</feature>
<feature type="compositionally biased region" description="Low complexity" evidence="1">
    <location>
        <begin position="67"/>
        <end position="87"/>
    </location>
</feature>
<name>A0A0V0QG26_PSEPJ</name>
<evidence type="ECO:0000313" key="3">
    <source>
        <dbReference type="Proteomes" id="UP000054937"/>
    </source>
</evidence>
<evidence type="ECO:0000256" key="1">
    <source>
        <dbReference type="SAM" id="MobiDB-lite"/>
    </source>
</evidence>
<keyword evidence="3" id="KW-1185">Reference proteome</keyword>
<dbReference type="Proteomes" id="UP000054937">
    <property type="component" value="Unassembled WGS sequence"/>
</dbReference>
<protein>
    <submittedName>
        <fullName evidence="2">Uncharacterized protein</fullName>
    </submittedName>
</protein>
<proteinExistence type="predicted"/>
<evidence type="ECO:0000313" key="2">
    <source>
        <dbReference type="EMBL" id="KRX01096.1"/>
    </source>
</evidence>
<organism evidence="2 3">
    <name type="scientific">Pseudocohnilembus persalinus</name>
    <name type="common">Ciliate</name>
    <dbReference type="NCBI Taxonomy" id="266149"/>
    <lineage>
        <taxon>Eukaryota</taxon>
        <taxon>Sar</taxon>
        <taxon>Alveolata</taxon>
        <taxon>Ciliophora</taxon>
        <taxon>Intramacronucleata</taxon>
        <taxon>Oligohymenophorea</taxon>
        <taxon>Scuticociliatia</taxon>
        <taxon>Philasterida</taxon>
        <taxon>Pseudocohnilembidae</taxon>
        <taxon>Pseudocohnilembus</taxon>
    </lineage>
</organism>
<comment type="caution">
    <text evidence="2">The sequence shown here is derived from an EMBL/GenBank/DDBJ whole genome shotgun (WGS) entry which is preliminary data.</text>
</comment>